<name>A0A5S5DNQ7_9FLAO</name>
<gene>
    <name evidence="2" type="ORF">C7447_104241</name>
</gene>
<dbReference type="PANTHER" id="PTHR42852:SF13">
    <property type="entry name" value="PROTEIN DIPZ"/>
    <property type="match status" value="1"/>
</dbReference>
<evidence type="ECO:0000313" key="3">
    <source>
        <dbReference type="Proteomes" id="UP000323136"/>
    </source>
</evidence>
<feature type="domain" description="Thioredoxin" evidence="1">
    <location>
        <begin position="19"/>
        <end position="172"/>
    </location>
</feature>
<evidence type="ECO:0000259" key="1">
    <source>
        <dbReference type="PROSITE" id="PS51352"/>
    </source>
</evidence>
<dbReference type="Gene3D" id="3.40.30.10">
    <property type="entry name" value="Glutaredoxin"/>
    <property type="match status" value="1"/>
</dbReference>
<comment type="caution">
    <text evidence="2">The sequence shown here is derived from an EMBL/GenBank/DDBJ whole genome shotgun (WGS) entry which is preliminary data.</text>
</comment>
<dbReference type="PROSITE" id="PS51352">
    <property type="entry name" value="THIOREDOXIN_2"/>
    <property type="match status" value="1"/>
</dbReference>
<organism evidence="2 3">
    <name type="scientific">Tenacibaculum adriaticum</name>
    <dbReference type="NCBI Taxonomy" id="413713"/>
    <lineage>
        <taxon>Bacteria</taxon>
        <taxon>Pseudomonadati</taxon>
        <taxon>Bacteroidota</taxon>
        <taxon>Flavobacteriia</taxon>
        <taxon>Flavobacteriales</taxon>
        <taxon>Flavobacteriaceae</taxon>
        <taxon>Tenacibaculum</taxon>
    </lineage>
</organism>
<accession>A0A5S5DNQ7</accession>
<dbReference type="GO" id="GO:0016209">
    <property type="term" value="F:antioxidant activity"/>
    <property type="evidence" value="ECO:0007669"/>
    <property type="project" value="InterPro"/>
</dbReference>
<dbReference type="EMBL" id="VNIA01000004">
    <property type="protein sequence ID" value="TYP97547.1"/>
    <property type="molecule type" value="Genomic_DNA"/>
</dbReference>
<dbReference type="InterPro" id="IPR036249">
    <property type="entry name" value="Thioredoxin-like_sf"/>
</dbReference>
<dbReference type="Pfam" id="PF00578">
    <property type="entry name" value="AhpC-TSA"/>
    <property type="match status" value="1"/>
</dbReference>
<dbReference type="InterPro" id="IPR000866">
    <property type="entry name" value="AhpC/TSA"/>
</dbReference>
<dbReference type="CDD" id="cd02966">
    <property type="entry name" value="TlpA_like_family"/>
    <property type="match status" value="1"/>
</dbReference>
<dbReference type="GO" id="GO:0016853">
    <property type="term" value="F:isomerase activity"/>
    <property type="evidence" value="ECO:0007669"/>
    <property type="project" value="UniProtKB-KW"/>
</dbReference>
<protein>
    <submittedName>
        <fullName evidence="2">Thiol-disulfide isomerase/thioredoxin</fullName>
    </submittedName>
</protein>
<keyword evidence="3" id="KW-1185">Reference proteome</keyword>
<dbReference type="RefSeq" id="WP_148870885.1">
    <property type="nucleotide sequence ID" value="NZ_VNIA01000004.1"/>
</dbReference>
<dbReference type="Proteomes" id="UP000323136">
    <property type="component" value="Unassembled WGS sequence"/>
</dbReference>
<keyword evidence="2" id="KW-0413">Isomerase</keyword>
<evidence type="ECO:0000313" key="2">
    <source>
        <dbReference type="EMBL" id="TYP97547.1"/>
    </source>
</evidence>
<dbReference type="OrthoDB" id="9815205at2"/>
<reference evidence="2 3" key="1">
    <citation type="submission" date="2019-07" db="EMBL/GenBank/DDBJ databases">
        <title>Genomic Encyclopedia of Type Strains, Phase IV (KMG-IV): sequencing the most valuable type-strain genomes for metagenomic binning, comparative biology and taxonomic classification.</title>
        <authorList>
            <person name="Goeker M."/>
        </authorList>
    </citation>
    <scope>NUCLEOTIDE SEQUENCE [LARGE SCALE GENOMIC DNA]</scope>
    <source>
        <strain evidence="2 3">DSM 18961</strain>
    </source>
</reference>
<dbReference type="AlphaFoldDB" id="A0A5S5DNQ7"/>
<sequence length="172" mass="20360">MRFKGLYLLVLVLLFSCKQNEKKEIREAISEKIEGIKVYNYSQLEPLLNKKDDKTYVVNFWATWCKPCVDELPVFEKINTEFKDKNVEVLLVSLDFSNQIEDQLIPFIKDNKLQSKVVLLDDPDQNKWINKINEKWSGAIPATLIYNKNKRAFYEQSFEYESLLKELNKLIN</sequence>
<dbReference type="PANTHER" id="PTHR42852">
    <property type="entry name" value="THIOL:DISULFIDE INTERCHANGE PROTEIN DSBE"/>
    <property type="match status" value="1"/>
</dbReference>
<dbReference type="InterPro" id="IPR013766">
    <property type="entry name" value="Thioredoxin_domain"/>
</dbReference>
<dbReference type="SUPFAM" id="SSF52833">
    <property type="entry name" value="Thioredoxin-like"/>
    <property type="match status" value="1"/>
</dbReference>
<dbReference type="InterPro" id="IPR050553">
    <property type="entry name" value="Thioredoxin_ResA/DsbE_sf"/>
</dbReference>
<dbReference type="PROSITE" id="PS51257">
    <property type="entry name" value="PROKAR_LIPOPROTEIN"/>
    <property type="match status" value="1"/>
</dbReference>
<proteinExistence type="predicted"/>
<dbReference type="GO" id="GO:0016491">
    <property type="term" value="F:oxidoreductase activity"/>
    <property type="evidence" value="ECO:0007669"/>
    <property type="project" value="InterPro"/>
</dbReference>